<dbReference type="InterPro" id="IPR017523">
    <property type="entry name" value="Rv3268"/>
</dbReference>
<evidence type="ECO:0000313" key="2">
    <source>
        <dbReference type="Proteomes" id="UP001575652"/>
    </source>
</evidence>
<name>A0ABV4UNI4_9MICC</name>
<dbReference type="SUPFAM" id="SSF56801">
    <property type="entry name" value="Acetyl-CoA synthetase-like"/>
    <property type="match status" value="1"/>
</dbReference>
<protein>
    <submittedName>
        <fullName evidence="1">TIGR03089 family protein</fullName>
    </submittedName>
</protein>
<dbReference type="EMBL" id="JBHDLJ010000009">
    <property type="protein sequence ID" value="MFB0835219.1"/>
    <property type="molecule type" value="Genomic_DNA"/>
</dbReference>
<proteinExistence type="predicted"/>
<reference evidence="1 2" key="1">
    <citation type="submission" date="2024-09" db="EMBL/GenBank/DDBJ databases">
        <authorList>
            <person name="Salinas-Garcia M.A."/>
            <person name="Prieme A."/>
        </authorList>
    </citation>
    <scope>NUCLEOTIDE SEQUENCE [LARGE SCALE GENOMIC DNA]</scope>
    <source>
        <strain evidence="1 2">DSM 21081</strain>
    </source>
</reference>
<evidence type="ECO:0000313" key="1">
    <source>
        <dbReference type="EMBL" id="MFB0835219.1"/>
    </source>
</evidence>
<accession>A0ABV4UNI4</accession>
<organism evidence="1 2">
    <name type="scientific">Arthrobacter halodurans</name>
    <dbReference type="NCBI Taxonomy" id="516699"/>
    <lineage>
        <taxon>Bacteria</taxon>
        <taxon>Bacillati</taxon>
        <taxon>Actinomycetota</taxon>
        <taxon>Actinomycetes</taxon>
        <taxon>Micrococcales</taxon>
        <taxon>Micrococcaceae</taxon>
        <taxon>Arthrobacter</taxon>
    </lineage>
</organism>
<dbReference type="RefSeq" id="WP_373972397.1">
    <property type="nucleotide sequence ID" value="NZ_JBHDLJ010000009.1"/>
</dbReference>
<keyword evidence="2" id="KW-1185">Reference proteome</keyword>
<gene>
    <name evidence="1" type="ORF">ACETWP_11530</name>
</gene>
<sequence>MDAENRPRTFADDLLARVRDSTAPLLVWYGAAGERVELSGHVFDNWVAKSANLLTEELDAGPGTVVALRLPAHWKSLALAFGALHTGAELVLEPTGAAPGTSSPPAARVDVVASDDPLAAAAGHPGAEVIAVALGAMALAFPGPAPAGALDYAAEVRAFGDYYLAEPVDGGASALRDARGAVDYATLFSPAEGDASGNALLGPGASLRRALREALAVWGGGDALVLLGDGAQATDRLRASERVARVLAP</sequence>
<comment type="caution">
    <text evidence="1">The sequence shown here is derived from an EMBL/GenBank/DDBJ whole genome shotgun (WGS) entry which is preliminary data.</text>
</comment>
<dbReference type="Proteomes" id="UP001575652">
    <property type="component" value="Unassembled WGS sequence"/>
</dbReference>
<dbReference type="NCBIfam" id="TIGR03089">
    <property type="entry name" value="TIGR03089 family protein"/>
    <property type="match status" value="1"/>
</dbReference>